<dbReference type="Pfam" id="PF11833">
    <property type="entry name" value="CPP1-like"/>
    <property type="match status" value="1"/>
</dbReference>
<feature type="transmembrane region" description="Helical" evidence="1">
    <location>
        <begin position="204"/>
        <end position="229"/>
    </location>
</feature>
<name>A0A833QI21_9POAL</name>
<dbReference type="AlphaFoldDB" id="A0A833QI21"/>
<proteinExistence type="predicted"/>
<keyword evidence="1" id="KW-1133">Transmembrane helix</keyword>
<dbReference type="GO" id="GO:0031969">
    <property type="term" value="C:chloroplast membrane"/>
    <property type="evidence" value="ECO:0007669"/>
    <property type="project" value="TreeGrafter"/>
</dbReference>
<dbReference type="OrthoDB" id="2014563at2759"/>
<evidence type="ECO:0000256" key="1">
    <source>
        <dbReference type="SAM" id="Phobius"/>
    </source>
</evidence>
<dbReference type="Proteomes" id="UP000623129">
    <property type="component" value="Unassembled WGS sequence"/>
</dbReference>
<organism evidence="2 3">
    <name type="scientific">Carex littledalei</name>
    <dbReference type="NCBI Taxonomy" id="544730"/>
    <lineage>
        <taxon>Eukaryota</taxon>
        <taxon>Viridiplantae</taxon>
        <taxon>Streptophyta</taxon>
        <taxon>Embryophyta</taxon>
        <taxon>Tracheophyta</taxon>
        <taxon>Spermatophyta</taxon>
        <taxon>Magnoliopsida</taxon>
        <taxon>Liliopsida</taxon>
        <taxon>Poales</taxon>
        <taxon>Cyperaceae</taxon>
        <taxon>Cyperoideae</taxon>
        <taxon>Cariceae</taxon>
        <taxon>Carex</taxon>
        <taxon>Carex subgen. Euthyceras</taxon>
    </lineage>
</organism>
<reference evidence="2" key="1">
    <citation type="submission" date="2020-01" db="EMBL/GenBank/DDBJ databases">
        <title>Genome sequence of Kobresia littledalei, the first chromosome-level genome in the family Cyperaceae.</title>
        <authorList>
            <person name="Qu G."/>
        </authorList>
    </citation>
    <scope>NUCLEOTIDE SEQUENCE</scope>
    <source>
        <strain evidence="2">C.B.Clarke</strain>
        <tissue evidence="2">Leaf</tissue>
    </source>
</reference>
<gene>
    <name evidence="2" type="ORF">FCM35_KLT13943</name>
</gene>
<keyword evidence="3" id="KW-1185">Reference proteome</keyword>
<comment type="caution">
    <text evidence="2">The sequence shown here is derived from an EMBL/GenBank/DDBJ whole genome shotgun (WGS) entry which is preliminary data.</text>
</comment>
<dbReference type="SUPFAM" id="SSF46565">
    <property type="entry name" value="Chaperone J-domain"/>
    <property type="match status" value="1"/>
</dbReference>
<accession>A0A833QI21</accession>
<evidence type="ECO:0000313" key="2">
    <source>
        <dbReference type="EMBL" id="KAF3321727.1"/>
    </source>
</evidence>
<feature type="transmembrane region" description="Helical" evidence="1">
    <location>
        <begin position="235"/>
        <end position="254"/>
    </location>
</feature>
<keyword evidence="1" id="KW-0472">Membrane</keyword>
<dbReference type="PANTHER" id="PTHR33372:SF2">
    <property type="entry name" value="PROTEIN CHAPERONE-LIKE PROTEIN OF POR1, CHLOROPLASTIC"/>
    <property type="match status" value="1"/>
</dbReference>
<dbReference type="InterPro" id="IPR036869">
    <property type="entry name" value="J_dom_sf"/>
</dbReference>
<sequence>MNSLFVSNSATCYGRPFYRTIRNVKEVRRVSFLALRSPRCAMDLSVGGEDFRYNSVVKFPRMHMRDPYKLLGVTPDVSEEEIRGARNFLLQQYAGHERSVEAIELAYEKIIMKSFRERKKAKINLKNKLRNKVEDSPSFKKLLSSVEVPKIDLILRRLFLFGFMAVWSVMYSAQTGPAFQVFLALLSCIFFLNEKMKDGKRACFTGFGALVVGWVVGATIVPLVPAYIFPPTWSLELLTSFVAYVFLFLACTFLK</sequence>
<feature type="transmembrane region" description="Helical" evidence="1">
    <location>
        <begin position="176"/>
        <end position="192"/>
    </location>
</feature>
<keyword evidence="1" id="KW-0812">Transmembrane</keyword>
<dbReference type="InterPro" id="IPR021788">
    <property type="entry name" value="CPP1-like"/>
</dbReference>
<protein>
    <submittedName>
        <fullName evidence="2">Protein CHAPERONE-LIKE PROTEIN OF POR1</fullName>
    </submittedName>
</protein>
<evidence type="ECO:0000313" key="3">
    <source>
        <dbReference type="Proteomes" id="UP000623129"/>
    </source>
</evidence>
<dbReference type="EMBL" id="SWLB01000026">
    <property type="protein sequence ID" value="KAF3321727.1"/>
    <property type="molecule type" value="Genomic_DNA"/>
</dbReference>
<dbReference type="PANTHER" id="PTHR33372">
    <property type="match status" value="1"/>
</dbReference>